<dbReference type="AlphaFoldDB" id="A0A0K1PWW4"/>
<evidence type="ECO:0000256" key="1">
    <source>
        <dbReference type="SAM" id="MobiDB-lite"/>
    </source>
</evidence>
<proteinExistence type="predicted"/>
<evidence type="ECO:0000259" key="2">
    <source>
        <dbReference type="Pfam" id="PF17517"/>
    </source>
</evidence>
<dbReference type="OrthoDB" id="5487984at2"/>
<feature type="domain" description="IgGFc-binding protein N-terminal" evidence="2">
    <location>
        <begin position="206"/>
        <end position="537"/>
    </location>
</feature>
<keyword evidence="4" id="KW-1185">Reference proteome</keyword>
<evidence type="ECO:0000313" key="4">
    <source>
        <dbReference type="Proteomes" id="UP000064967"/>
    </source>
</evidence>
<sequence>MKFRFADLSKAASFVVPIAIMVACGSSSSRGAFDGKDGKDAGETSFGDADIQGDGAVAKSDADPKTCDEAREAKTYVGCDYWPTVTGNLVADVFDFAVAVANVGTEDAEVTVTGPGGVNKKATVAAGTLEKIYLPWVTSLKGSAKTGLTASVVAKGGAYHLVSDRPVVVYQFNPLEFEATGGEPGKDWSSCVPQLFSDACYSYSNDASLLLPSTAMTGNYRIMGTQGFSRHMDPDTGEIDPSYPLRALGPAYFVVTATEDNTSVTVKLSSKGSVVAGGSIKATPGGGTLTFVLNAGDVAEVASESGNAFDFSGSLLTADKPVQVITGVSCMDEPLDTQACDHIEETVFPAETLGKHYVVPRPTGPAKNDVGHVVRFYGNADGTTLTYTPSKPAGCPDSLSAGELVECGVVNIDFEVEGSNEFGIGVFQLGGEKADPNFDPSSLAQPQGDPSQSFAVTVEQYRKRYVFLAPADYKTNYVDVVAPEGTELTLDGDNVSNALKPIKGTSWYLGRVDLSTSGKDGVHVLEGDKPIGIQVIGYGDNTSYQYPGGLNLGTISAPPIK</sequence>
<dbReference type="RefSeq" id="WP_146649053.1">
    <property type="nucleotide sequence ID" value="NZ_CP012333.1"/>
</dbReference>
<dbReference type="PANTHER" id="PTHR46534">
    <property type="entry name" value="IGGFC_BINDING DOMAIN-CONTAINING PROTEIN"/>
    <property type="match status" value="1"/>
</dbReference>
<organism evidence="3 4">
    <name type="scientific">Labilithrix luteola</name>
    <dbReference type="NCBI Taxonomy" id="1391654"/>
    <lineage>
        <taxon>Bacteria</taxon>
        <taxon>Pseudomonadati</taxon>
        <taxon>Myxococcota</taxon>
        <taxon>Polyangia</taxon>
        <taxon>Polyangiales</taxon>
        <taxon>Labilitrichaceae</taxon>
        <taxon>Labilithrix</taxon>
    </lineage>
</organism>
<dbReference type="Proteomes" id="UP000064967">
    <property type="component" value="Chromosome"/>
</dbReference>
<dbReference type="PANTHER" id="PTHR46534:SF2">
    <property type="entry name" value="VWFD DOMAIN-CONTAINING PROTEIN"/>
    <property type="match status" value="1"/>
</dbReference>
<dbReference type="Pfam" id="PF17517">
    <property type="entry name" value="IgGFc_binding"/>
    <property type="match status" value="1"/>
</dbReference>
<dbReference type="PROSITE" id="PS51257">
    <property type="entry name" value="PROKAR_LIPOPROTEIN"/>
    <property type="match status" value="1"/>
</dbReference>
<dbReference type="EMBL" id="CP012333">
    <property type="protein sequence ID" value="AKU98007.1"/>
    <property type="molecule type" value="Genomic_DNA"/>
</dbReference>
<dbReference type="STRING" id="1391654.AKJ09_04671"/>
<gene>
    <name evidence="3" type="ORF">AKJ09_04671</name>
</gene>
<accession>A0A0K1PWW4</accession>
<dbReference type="InterPro" id="IPR035234">
    <property type="entry name" value="IgGFc-bd_N"/>
</dbReference>
<dbReference type="KEGG" id="llu:AKJ09_04671"/>
<name>A0A0K1PWW4_9BACT</name>
<feature type="region of interest" description="Disordered" evidence="1">
    <location>
        <begin position="29"/>
        <end position="63"/>
    </location>
</feature>
<reference evidence="3 4" key="1">
    <citation type="submission" date="2015-08" db="EMBL/GenBank/DDBJ databases">
        <authorList>
            <person name="Babu N.S."/>
            <person name="Beckwith C.J."/>
            <person name="Beseler K.G."/>
            <person name="Brison A."/>
            <person name="Carone J.V."/>
            <person name="Caskin T.P."/>
            <person name="Diamond M."/>
            <person name="Durham M.E."/>
            <person name="Foxe J.M."/>
            <person name="Go M."/>
            <person name="Henderson B.A."/>
            <person name="Jones I.B."/>
            <person name="McGettigan J.A."/>
            <person name="Micheletti S.J."/>
            <person name="Nasrallah M.E."/>
            <person name="Ortiz D."/>
            <person name="Piller C.R."/>
            <person name="Privatt S.R."/>
            <person name="Schneider S.L."/>
            <person name="Sharp S."/>
            <person name="Smith T.C."/>
            <person name="Stanton J.D."/>
            <person name="Ullery H.E."/>
            <person name="Wilson R.J."/>
            <person name="Serrano M.G."/>
            <person name="Buck G."/>
            <person name="Lee V."/>
            <person name="Wang Y."/>
            <person name="Carvalho R."/>
            <person name="Voegtly L."/>
            <person name="Shi R."/>
            <person name="Duckworth R."/>
            <person name="Johnson A."/>
            <person name="Loviza R."/>
            <person name="Walstead R."/>
            <person name="Shah Z."/>
            <person name="Kiflezghi M."/>
            <person name="Wade K."/>
            <person name="Ball S.L."/>
            <person name="Bradley K.W."/>
            <person name="Asai D.J."/>
            <person name="Bowman C.A."/>
            <person name="Russell D.A."/>
            <person name="Pope W.H."/>
            <person name="Jacobs-Sera D."/>
            <person name="Hendrix R.W."/>
            <person name="Hatfull G.F."/>
        </authorList>
    </citation>
    <scope>NUCLEOTIDE SEQUENCE [LARGE SCALE GENOMIC DNA]</scope>
    <source>
        <strain evidence="3 4">DSM 27648</strain>
    </source>
</reference>
<feature type="compositionally biased region" description="Basic and acidic residues" evidence="1">
    <location>
        <begin position="33"/>
        <end position="42"/>
    </location>
</feature>
<evidence type="ECO:0000313" key="3">
    <source>
        <dbReference type="EMBL" id="AKU98007.1"/>
    </source>
</evidence>
<protein>
    <submittedName>
        <fullName evidence="3">Hemagglutinin/hemolysin-related protein</fullName>
    </submittedName>
</protein>